<keyword evidence="2" id="KW-0723">Serine/threonine-protein kinase</keyword>
<name>A0A540W8U0_9ACTN</name>
<keyword evidence="3" id="KW-1185">Reference proteome</keyword>
<feature type="chain" id="PRO_5022027963" evidence="1">
    <location>
        <begin position="33"/>
        <end position="144"/>
    </location>
</feature>
<comment type="caution">
    <text evidence="2">The sequence shown here is derived from an EMBL/GenBank/DDBJ whole genome shotgun (WGS) entry which is preliminary data.</text>
</comment>
<evidence type="ECO:0000256" key="1">
    <source>
        <dbReference type="SAM" id="SignalP"/>
    </source>
</evidence>
<dbReference type="RefSeq" id="WP_141635899.1">
    <property type="nucleotide sequence ID" value="NZ_VIGB01000003.1"/>
</dbReference>
<evidence type="ECO:0000313" key="2">
    <source>
        <dbReference type="EMBL" id="TQF05421.1"/>
    </source>
</evidence>
<feature type="signal peptide" evidence="1">
    <location>
        <begin position="1"/>
        <end position="32"/>
    </location>
</feature>
<dbReference type="AlphaFoldDB" id="A0A540W8U0"/>
<dbReference type="EMBL" id="VIGB01000003">
    <property type="protein sequence ID" value="TQF05421.1"/>
    <property type="molecule type" value="Genomic_DNA"/>
</dbReference>
<reference evidence="2 3" key="1">
    <citation type="submission" date="2019-06" db="EMBL/GenBank/DDBJ databases">
        <title>Description of Kitasatospora acidophila sp. nov. isolated from pine grove soil, and reclassification of Streptomyces novaecaesareae to Kitasatospora novaeceasareae comb. nov.</title>
        <authorList>
            <person name="Kim M.J."/>
        </authorList>
    </citation>
    <scope>NUCLEOTIDE SEQUENCE [LARGE SCALE GENOMIC DNA]</scope>
    <source>
        <strain evidence="2 3">MMS16-CNU292</strain>
    </source>
</reference>
<keyword evidence="2" id="KW-0418">Kinase</keyword>
<dbReference type="Proteomes" id="UP000319103">
    <property type="component" value="Unassembled WGS sequence"/>
</dbReference>
<evidence type="ECO:0000313" key="3">
    <source>
        <dbReference type="Proteomes" id="UP000319103"/>
    </source>
</evidence>
<sequence>MLKGKSIAKRAAVTLGATSLVTAAFLTTPANAVSDDKYGAAAICGSGYAPLDAITVLNSSTVYLSYNGAWDCVVTMHNSGTWGSPTPETSAWVGTTPNPPASQTDSGNYSYYAGPVKVYAPGQCIYWGGGDYWGHFSEGPNHCG</sequence>
<dbReference type="OrthoDB" id="1099523at2"/>
<accession>A0A540W8U0</accession>
<protein>
    <submittedName>
        <fullName evidence="2">Serine/threonine protein kinase</fullName>
    </submittedName>
</protein>
<keyword evidence="2" id="KW-0808">Transferase</keyword>
<keyword evidence="1" id="KW-0732">Signal</keyword>
<dbReference type="GO" id="GO:0004674">
    <property type="term" value="F:protein serine/threonine kinase activity"/>
    <property type="evidence" value="ECO:0007669"/>
    <property type="project" value="UniProtKB-KW"/>
</dbReference>
<gene>
    <name evidence="2" type="ORF">E6W39_28280</name>
</gene>
<proteinExistence type="predicted"/>
<organism evidence="2 3">
    <name type="scientific">Kitasatospora acidiphila</name>
    <dbReference type="NCBI Taxonomy" id="2567942"/>
    <lineage>
        <taxon>Bacteria</taxon>
        <taxon>Bacillati</taxon>
        <taxon>Actinomycetota</taxon>
        <taxon>Actinomycetes</taxon>
        <taxon>Kitasatosporales</taxon>
        <taxon>Streptomycetaceae</taxon>
        <taxon>Kitasatospora</taxon>
    </lineage>
</organism>